<protein>
    <submittedName>
        <fullName evidence="2">Uncharacterized protein</fullName>
    </submittedName>
</protein>
<sequence>MNSGSPIMALLERPLIPFLSNTDPPAEAHVKFAKKRLGEAEERLQALNHTIEGLHVTLQELMEEATQVSELCGAYRLVSAPIRRVPPEIIVQIITKSLPPDCVLDHEGRLDFMRYRCVCSLWRNLLFSTPTFWRGLKIPYSDSQMFVDLETLTRWFHRGGPSAPLTIVPDGPVSYPLSPVAEIIAENIPFINTHGVWKEVGLPIPLMSQSFQSESYYATGTALRLLRAVTDGQSKCWESLRVLHMSVHIPPNVYFTKWPFRTDGRGFASVFPRLEQLNIVWDNKTPVSIFHPSLTDLRLALHPGASTQCVLDVIFQFPRLTHLALLNASPGKIYTDPYEGSPEVTALDSLVRPVQLQYLRRLELTVNASFVLAFTHYLQTPVLDTVHLACGDAGTATPDVAPLVAFLHRCPSVVAMVFEEDGVALECVGAVIRASTSLRQLYITGWRFLSEFRTNEEYQAAKGDLPQMLCAIYHPKLSRWDVSTEIIPFFRARMARRHSSRAGPEKSGRPSKIAIVYEDLSDSIEDFAVEPVLLASLDITIAYGVCGFL</sequence>
<reference evidence="2 3" key="1">
    <citation type="journal article" date="2019" name="Nat. Ecol. Evol.">
        <title>Megaphylogeny resolves global patterns of mushroom evolution.</title>
        <authorList>
            <person name="Varga T."/>
            <person name="Krizsan K."/>
            <person name="Foldi C."/>
            <person name="Dima B."/>
            <person name="Sanchez-Garcia M."/>
            <person name="Sanchez-Ramirez S."/>
            <person name="Szollosi G.J."/>
            <person name="Szarkandi J.G."/>
            <person name="Papp V."/>
            <person name="Albert L."/>
            <person name="Andreopoulos W."/>
            <person name="Angelini C."/>
            <person name="Antonin V."/>
            <person name="Barry K.W."/>
            <person name="Bougher N.L."/>
            <person name="Buchanan P."/>
            <person name="Buyck B."/>
            <person name="Bense V."/>
            <person name="Catcheside P."/>
            <person name="Chovatia M."/>
            <person name="Cooper J."/>
            <person name="Damon W."/>
            <person name="Desjardin D."/>
            <person name="Finy P."/>
            <person name="Geml J."/>
            <person name="Haridas S."/>
            <person name="Hughes K."/>
            <person name="Justo A."/>
            <person name="Karasinski D."/>
            <person name="Kautmanova I."/>
            <person name="Kiss B."/>
            <person name="Kocsube S."/>
            <person name="Kotiranta H."/>
            <person name="LaButti K.M."/>
            <person name="Lechner B.E."/>
            <person name="Liimatainen K."/>
            <person name="Lipzen A."/>
            <person name="Lukacs Z."/>
            <person name="Mihaltcheva S."/>
            <person name="Morgado L.N."/>
            <person name="Niskanen T."/>
            <person name="Noordeloos M.E."/>
            <person name="Ohm R.A."/>
            <person name="Ortiz-Santana B."/>
            <person name="Ovrebo C."/>
            <person name="Racz N."/>
            <person name="Riley R."/>
            <person name="Savchenko A."/>
            <person name="Shiryaev A."/>
            <person name="Soop K."/>
            <person name="Spirin V."/>
            <person name="Szebenyi C."/>
            <person name="Tomsovsky M."/>
            <person name="Tulloss R.E."/>
            <person name="Uehling J."/>
            <person name="Grigoriev I.V."/>
            <person name="Vagvolgyi C."/>
            <person name="Papp T."/>
            <person name="Martin F.M."/>
            <person name="Miettinen O."/>
            <person name="Hibbett D.S."/>
            <person name="Nagy L.G."/>
        </authorList>
    </citation>
    <scope>NUCLEOTIDE SEQUENCE [LARGE SCALE GENOMIC DNA]</scope>
    <source>
        <strain evidence="2 3">CBS 121175</strain>
    </source>
</reference>
<proteinExistence type="predicted"/>
<keyword evidence="3" id="KW-1185">Reference proteome</keyword>
<dbReference type="STRING" id="230819.A0A5C3L298"/>
<gene>
    <name evidence="2" type="ORF">FA15DRAFT_754704</name>
</gene>
<organism evidence="2 3">
    <name type="scientific">Coprinopsis marcescibilis</name>
    <name type="common">Agaric fungus</name>
    <name type="synonym">Psathyrella marcescibilis</name>
    <dbReference type="NCBI Taxonomy" id="230819"/>
    <lineage>
        <taxon>Eukaryota</taxon>
        <taxon>Fungi</taxon>
        <taxon>Dikarya</taxon>
        <taxon>Basidiomycota</taxon>
        <taxon>Agaricomycotina</taxon>
        <taxon>Agaricomycetes</taxon>
        <taxon>Agaricomycetidae</taxon>
        <taxon>Agaricales</taxon>
        <taxon>Agaricineae</taxon>
        <taxon>Psathyrellaceae</taxon>
        <taxon>Coprinopsis</taxon>
    </lineage>
</organism>
<name>A0A5C3L298_COPMA</name>
<evidence type="ECO:0000313" key="2">
    <source>
        <dbReference type="EMBL" id="TFK26855.1"/>
    </source>
</evidence>
<evidence type="ECO:0000313" key="3">
    <source>
        <dbReference type="Proteomes" id="UP000307440"/>
    </source>
</evidence>
<dbReference type="AlphaFoldDB" id="A0A5C3L298"/>
<dbReference type="EMBL" id="ML210170">
    <property type="protein sequence ID" value="TFK26855.1"/>
    <property type="molecule type" value="Genomic_DNA"/>
</dbReference>
<dbReference type="Proteomes" id="UP000307440">
    <property type="component" value="Unassembled WGS sequence"/>
</dbReference>
<feature type="coiled-coil region" evidence="1">
    <location>
        <begin position="30"/>
        <end position="64"/>
    </location>
</feature>
<keyword evidence="1" id="KW-0175">Coiled coil</keyword>
<accession>A0A5C3L298</accession>
<evidence type="ECO:0000256" key="1">
    <source>
        <dbReference type="SAM" id="Coils"/>
    </source>
</evidence>
<dbReference type="OrthoDB" id="3365698at2759"/>